<feature type="compositionally biased region" description="Polar residues" evidence="1">
    <location>
        <begin position="59"/>
        <end position="78"/>
    </location>
</feature>
<evidence type="ECO:0000256" key="1">
    <source>
        <dbReference type="SAM" id="MobiDB-lite"/>
    </source>
</evidence>
<evidence type="ECO:0000313" key="2">
    <source>
        <dbReference type="EMBL" id="CAH2240149.1"/>
    </source>
</evidence>
<dbReference type="AlphaFoldDB" id="A0A8S4RRA2"/>
<sequence>MFDGTKLEFSSTVKNLGVTFDNTLSWAPQISHLSRTSKRRKQNESSSESDSAGEKIESIAQSSFTPVAHTEPSSSCTDTAEAESICDNDLGL</sequence>
<evidence type="ECO:0000313" key="3">
    <source>
        <dbReference type="Proteomes" id="UP000838756"/>
    </source>
</evidence>
<dbReference type="EMBL" id="CAKXAJ010025471">
    <property type="protein sequence ID" value="CAH2240149.1"/>
    <property type="molecule type" value="Genomic_DNA"/>
</dbReference>
<protein>
    <submittedName>
        <fullName evidence="2">Jg20696 protein</fullName>
    </submittedName>
</protein>
<dbReference type="Proteomes" id="UP000838756">
    <property type="component" value="Unassembled WGS sequence"/>
</dbReference>
<gene>
    <name evidence="2" type="primary">jg20696</name>
    <name evidence="2" type="ORF">PAEG_LOCUS16760</name>
</gene>
<accession>A0A8S4RRA2</accession>
<dbReference type="OrthoDB" id="419189at2759"/>
<keyword evidence="3" id="KW-1185">Reference proteome</keyword>
<name>A0A8S4RRA2_9NEOP</name>
<feature type="region of interest" description="Disordered" evidence="1">
    <location>
        <begin position="31"/>
        <end position="92"/>
    </location>
</feature>
<proteinExistence type="predicted"/>
<comment type="caution">
    <text evidence="2">The sequence shown here is derived from an EMBL/GenBank/DDBJ whole genome shotgun (WGS) entry which is preliminary data.</text>
</comment>
<organism evidence="2 3">
    <name type="scientific">Pararge aegeria aegeria</name>
    <dbReference type="NCBI Taxonomy" id="348720"/>
    <lineage>
        <taxon>Eukaryota</taxon>
        <taxon>Metazoa</taxon>
        <taxon>Ecdysozoa</taxon>
        <taxon>Arthropoda</taxon>
        <taxon>Hexapoda</taxon>
        <taxon>Insecta</taxon>
        <taxon>Pterygota</taxon>
        <taxon>Neoptera</taxon>
        <taxon>Endopterygota</taxon>
        <taxon>Lepidoptera</taxon>
        <taxon>Glossata</taxon>
        <taxon>Ditrysia</taxon>
        <taxon>Papilionoidea</taxon>
        <taxon>Nymphalidae</taxon>
        <taxon>Satyrinae</taxon>
        <taxon>Satyrini</taxon>
        <taxon>Parargina</taxon>
        <taxon>Pararge</taxon>
    </lineage>
</organism>
<reference evidence="2" key="1">
    <citation type="submission" date="2022-03" db="EMBL/GenBank/DDBJ databases">
        <authorList>
            <person name="Lindestad O."/>
        </authorList>
    </citation>
    <scope>NUCLEOTIDE SEQUENCE</scope>
</reference>